<feature type="domain" description="HotDog ACOT-type" evidence="2">
    <location>
        <begin position="1"/>
        <end position="84"/>
    </location>
</feature>
<evidence type="ECO:0000256" key="1">
    <source>
        <dbReference type="ARBA" id="ARBA00022801"/>
    </source>
</evidence>
<evidence type="ECO:0000313" key="4">
    <source>
        <dbReference type="Proteomes" id="UP000735874"/>
    </source>
</evidence>
<organism evidence="3 4">
    <name type="scientific">Phytophthora cactorum</name>
    <dbReference type="NCBI Taxonomy" id="29920"/>
    <lineage>
        <taxon>Eukaryota</taxon>
        <taxon>Sar</taxon>
        <taxon>Stramenopiles</taxon>
        <taxon>Oomycota</taxon>
        <taxon>Peronosporomycetes</taxon>
        <taxon>Peronosporales</taxon>
        <taxon>Peronosporaceae</taxon>
        <taxon>Phytophthora</taxon>
    </lineage>
</organism>
<sequence>MDKVALYCARNFTKNQNMVTVSMNRIFFKLPITMDDIVTMHARISSARRHHLEVEVEVFVGRIGSNERRKSHTGYFTVANLDRSYRMKQISTDLKVDENDQESMRTLLKAQHRWSFDDQELKLLTLEPLSLSTPTTPAKLETNTFVASCSKVIALESLNMASPIMHGDVVRLEGELINIGRSSLTLQVTGCRHDIATRRTTGAG</sequence>
<dbReference type="SUPFAM" id="SSF54637">
    <property type="entry name" value="Thioesterase/thiol ester dehydrase-isomerase"/>
    <property type="match status" value="2"/>
</dbReference>
<gene>
    <name evidence="3" type="ORF">PC113_g20227</name>
</gene>
<dbReference type="AlphaFoldDB" id="A0A8T0Y438"/>
<dbReference type="VEuPathDB" id="FungiDB:PC110_g20027"/>
<dbReference type="GO" id="GO:0005829">
    <property type="term" value="C:cytosol"/>
    <property type="evidence" value="ECO:0007669"/>
    <property type="project" value="TreeGrafter"/>
</dbReference>
<dbReference type="InterPro" id="IPR006683">
    <property type="entry name" value="Thioestr_dom"/>
</dbReference>
<dbReference type="GO" id="GO:0009062">
    <property type="term" value="P:fatty acid catabolic process"/>
    <property type="evidence" value="ECO:0007669"/>
    <property type="project" value="TreeGrafter"/>
</dbReference>
<dbReference type="Pfam" id="PF03061">
    <property type="entry name" value="4HBT"/>
    <property type="match status" value="1"/>
</dbReference>
<dbReference type="CDD" id="cd03442">
    <property type="entry name" value="BFIT_BACH"/>
    <property type="match status" value="1"/>
</dbReference>
<dbReference type="InterPro" id="IPR029069">
    <property type="entry name" value="HotDog_dom_sf"/>
</dbReference>
<dbReference type="EMBL" id="RCMG01001134">
    <property type="protein sequence ID" value="KAG2835401.1"/>
    <property type="molecule type" value="Genomic_DNA"/>
</dbReference>
<dbReference type="PANTHER" id="PTHR11049:SF24">
    <property type="entry name" value="CYTOSOLIC ACYL COENZYME A THIOESTER HYDROLASE"/>
    <property type="match status" value="1"/>
</dbReference>
<evidence type="ECO:0000313" key="3">
    <source>
        <dbReference type="EMBL" id="KAG2835401.1"/>
    </source>
</evidence>
<reference evidence="3" key="1">
    <citation type="submission" date="2018-10" db="EMBL/GenBank/DDBJ databases">
        <title>Effector identification in a new, highly contiguous assembly of the strawberry crown rot pathogen Phytophthora cactorum.</title>
        <authorList>
            <person name="Armitage A.D."/>
            <person name="Nellist C.F."/>
            <person name="Bates H."/>
            <person name="Vickerstaff R.J."/>
            <person name="Harrison R.J."/>
        </authorList>
    </citation>
    <scope>NUCLEOTIDE SEQUENCE</scope>
    <source>
        <strain evidence="3">15-7</strain>
    </source>
</reference>
<dbReference type="GO" id="GO:0052816">
    <property type="term" value="F:long-chain fatty acyl-CoA hydrolase activity"/>
    <property type="evidence" value="ECO:0007669"/>
    <property type="project" value="TreeGrafter"/>
</dbReference>
<protein>
    <recommendedName>
        <fullName evidence="2">HotDog ACOT-type domain-containing protein</fullName>
    </recommendedName>
</protein>
<dbReference type="VEuPathDB" id="FungiDB:PC110_g20028"/>
<dbReference type="PROSITE" id="PS51770">
    <property type="entry name" value="HOTDOG_ACOT"/>
    <property type="match status" value="1"/>
</dbReference>
<keyword evidence="1" id="KW-0378">Hydrolase</keyword>
<dbReference type="GO" id="GO:0006637">
    <property type="term" value="P:acyl-CoA metabolic process"/>
    <property type="evidence" value="ECO:0007669"/>
    <property type="project" value="TreeGrafter"/>
</dbReference>
<evidence type="ECO:0000259" key="2">
    <source>
        <dbReference type="PROSITE" id="PS51770"/>
    </source>
</evidence>
<proteinExistence type="predicted"/>
<comment type="caution">
    <text evidence="3">The sequence shown here is derived from an EMBL/GenBank/DDBJ whole genome shotgun (WGS) entry which is preliminary data.</text>
</comment>
<dbReference type="Proteomes" id="UP000735874">
    <property type="component" value="Unassembled WGS sequence"/>
</dbReference>
<dbReference type="InterPro" id="IPR033120">
    <property type="entry name" value="HOTDOG_ACOT"/>
</dbReference>
<dbReference type="Gene3D" id="3.10.129.10">
    <property type="entry name" value="Hotdog Thioesterase"/>
    <property type="match status" value="2"/>
</dbReference>
<accession>A0A8T0Y438</accession>
<dbReference type="InterPro" id="IPR040170">
    <property type="entry name" value="Cytosol_ACT"/>
</dbReference>
<name>A0A8T0Y438_9STRA</name>
<dbReference type="PANTHER" id="PTHR11049">
    <property type="entry name" value="ACYL COENZYME A THIOESTER HYDROLASE"/>
    <property type="match status" value="1"/>
</dbReference>